<evidence type="ECO:0000313" key="3">
    <source>
        <dbReference type="EMBL" id="RJP73399.1"/>
    </source>
</evidence>
<dbReference type="InterPro" id="IPR029068">
    <property type="entry name" value="Glyas_Bleomycin-R_OHBP_Dase"/>
</dbReference>
<comment type="caution">
    <text evidence="3">The sequence shown here is derived from an EMBL/GenBank/DDBJ whole genome shotgun (WGS) entry which is preliminary data.</text>
</comment>
<evidence type="ECO:0000256" key="1">
    <source>
        <dbReference type="ARBA" id="ARBA00022723"/>
    </source>
</evidence>
<evidence type="ECO:0000259" key="2">
    <source>
        <dbReference type="PROSITE" id="PS51819"/>
    </source>
</evidence>
<evidence type="ECO:0000313" key="4">
    <source>
        <dbReference type="Proteomes" id="UP000285961"/>
    </source>
</evidence>
<dbReference type="PANTHER" id="PTHR43048:SF3">
    <property type="entry name" value="METHYLMALONYL-COA EPIMERASE, MITOCHONDRIAL"/>
    <property type="match status" value="1"/>
</dbReference>
<dbReference type="AlphaFoldDB" id="A0A419F4N6"/>
<keyword evidence="1" id="KW-0479">Metal-binding</keyword>
<dbReference type="EMBL" id="QZKI01000028">
    <property type="protein sequence ID" value="RJP73399.1"/>
    <property type="molecule type" value="Genomic_DNA"/>
</dbReference>
<name>A0A419F4N6_9BACT</name>
<dbReference type="GO" id="GO:0046872">
    <property type="term" value="F:metal ion binding"/>
    <property type="evidence" value="ECO:0007669"/>
    <property type="project" value="UniProtKB-KW"/>
</dbReference>
<dbReference type="GO" id="GO:0004493">
    <property type="term" value="F:methylmalonyl-CoA epimerase activity"/>
    <property type="evidence" value="ECO:0007669"/>
    <property type="project" value="TreeGrafter"/>
</dbReference>
<dbReference type="Gene3D" id="3.10.180.10">
    <property type="entry name" value="2,3-Dihydroxybiphenyl 1,2-Dioxygenase, domain 1"/>
    <property type="match status" value="1"/>
</dbReference>
<gene>
    <name evidence="3" type="ORF">C4532_04650</name>
</gene>
<dbReference type="Pfam" id="PF00903">
    <property type="entry name" value="Glyoxalase"/>
    <property type="match status" value="1"/>
</dbReference>
<dbReference type="PROSITE" id="PS51819">
    <property type="entry name" value="VOC"/>
    <property type="match status" value="1"/>
</dbReference>
<dbReference type="InterPro" id="IPR037523">
    <property type="entry name" value="VOC_core"/>
</dbReference>
<dbReference type="GO" id="GO:0046491">
    <property type="term" value="P:L-methylmalonyl-CoA metabolic process"/>
    <property type="evidence" value="ECO:0007669"/>
    <property type="project" value="TreeGrafter"/>
</dbReference>
<organism evidence="3 4">
    <name type="scientific">Candidatus Abyssobacteria bacterium SURF_17</name>
    <dbReference type="NCBI Taxonomy" id="2093361"/>
    <lineage>
        <taxon>Bacteria</taxon>
        <taxon>Pseudomonadati</taxon>
        <taxon>Candidatus Hydrogenedentota</taxon>
        <taxon>Candidatus Abyssobacteria</taxon>
    </lineage>
</organism>
<dbReference type="InterPro" id="IPR051785">
    <property type="entry name" value="MMCE/EMCE_epimerase"/>
</dbReference>
<dbReference type="InterPro" id="IPR004360">
    <property type="entry name" value="Glyas_Fos-R_dOase_dom"/>
</dbReference>
<feature type="domain" description="VOC" evidence="2">
    <location>
        <begin position="5"/>
        <end position="142"/>
    </location>
</feature>
<reference evidence="3 4" key="1">
    <citation type="journal article" date="2017" name="ISME J.">
        <title>Energy and carbon metabolisms in a deep terrestrial subsurface fluid microbial community.</title>
        <authorList>
            <person name="Momper L."/>
            <person name="Jungbluth S.P."/>
            <person name="Lee M.D."/>
            <person name="Amend J.P."/>
        </authorList>
    </citation>
    <scope>NUCLEOTIDE SEQUENCE [LARGE SCALE GENOMIC DNA]</scope>
    <source>
        <strain evidence="3">SURF_17</strain>
    </source>
</reference>
<accession>A0A419F4N6</accession>
<sequence length="145" mass="16122">MKIGEVQHIAISVSNMEEALKFYVDLLGLEVMMDMELEGDPAIESLLGVKNIKMRYVLFTGKGARLNLLGFKNQKGENIAKRMRPYDHGIHHIAFIVDNVEDAYKELGSKGVEFISAPQQTGLAKAATMRGPDGVVIELFELPME</sequence>
<protein>
    <submittedName>
        <fullName evidence="3">VOC family protein</fullName>
    </submittedName>
</protein>
<proteinExistence type="predicted"/>
<dbReference type="PANTHER" id="PTHR43048">
    <property type="entry name" value="METHYLMALONYL-COA EPIMERASE"/>
    <property type="match status" value="1"/>
</dbReference>
<dbReference type="SUPFAM" id="SSF54593">
    <property type="entry name" value="Glyoxalase/Bleomycin resistance protein/Dihydroxybiphenyl dioxygenase"/>
    <property type="match status" value="1"/>
</dbReference>
<dbReference type="Proteomes" id="UP000285961">
    <property type="component" value="Unassembled WGS sequence"/>
</dbReference>